<dbReference type="Proteomes" id="UP000287651">
    <property type="component" value="Unassembled WGS sequence"/>
</dbReference>
<evidence type="ECO:0008006" key="4">
    <source>
        <dbReference type="Google" id="ProtNLM"/>
    </source>
</evidence>
<comment type="caution">
    <text evidence="2">The sequence shown here is derived from an EMBL/GenBank/DDBJ whole genome shotgun (WGS) entry which is preliminary data.</text>
</comment>
<dbReference type="EMBL" id="AMZH03001078">
    <property type="protein sequence ID" value="RRT80717.1"/>
    <property type="molecule type" value="Genomic_DNA"/>
</dbReference>
<sequence length="125" mass="13725">GRGGWGKEGGGERPESGGSEHRRLRPSFHIASLRSLRAQLLWFLHHLPFPQLSINMAPSIEGKRPEVKSPMSTTCCNREEITPRYRVTVVGSGNWGSVAAKLIASNTVKLPIFHGESLLPMRSPA</sequence>
<protein>
    <recommendedName>
        <fullName evidence="4">Glycerol-3-phosphate dehydrogenase NAD-dependent N-terminal domain-containing protein</fullName>
    </recommendedName>
</protein>
<evidence type="ECO:0000256" key="1">
    <source>
        <dbReference type="SAM" id="MobiDB-lite"/>
    </source>
</evidence>
<evidence type="ECO:0000313" key="3">
    <source>
        <dbReference type="Proteomes" id="UP000287651"/>
    </source>
</evidence>
<evidence type="ECO:0000313" key="2">
    <source>
        <dbReference type="EMBL" id="RRT80717.1"/>
    </source>
</evidence>
<organism evidence="2 3">
    <name type="scientific">Ensete ventricosum</name>
    <name type="common">Abyssinian banana</name>
    <name type="synonym">Musa ensete</name>
    <dbReference type="NCBI Taxonomy" id="4639"/>
    <lineage>
        <taxon>Eukaryota</taxon>
        <taxon>Viridiplantae</taxon>
        <taxon>Streptophyta</taxon>
        <taxon>Embryophyta</taxon>
        <taxon>Tracheophyta</taxon>
        <taxon>Spermatophyta</taxon>
        <taxon>Magnoliopsida</taxon>
        <taxon>Liliopsida</taxon>
        <taxon>Zingiberales</taxon>
        <taxon>Musaceae</taxon>
        <taxon>Ensete</taxon>
    </lineage>
</organism>
<dbReference type="Gene3D" id="3.40.50.720">
    <property type="entry name" value="NAD(P)-binding Rossmann-like Domain"/>
    <property type="match status" value="1"/>
</dbReference>
<feature type="region of interest" description="Disordered" evidence="1">
    <location>
        <begin position="1"/>
        <end position="24"/>
    </location>
</feature>
<feature type="non-terminal residue" evidence="2">
    <location>
        <position position="1"/>
    </location>
</feature>
<dbReference type="AlphaFoldDB" id="A0A427AX65"/>
<gene>
    <name evidence="2" type="ORF">B296_00001385</name>
</gene>
<accession>A0A427AX65</accession>
<reference evidence="2 3" key="1">
    <citation type="journal article" date="2014" name="Agronomy (Basel)">
        <title>A Draft Genome Sequence for Ensete ventricosum, the Drought-Tolerant Tree Against Hunger.</title>
        <authorList>
            <person name="Harrison J."/>
            <person name="Moore K.A."/>
            <person name="Paszkiewicz K."/>
            <person name="Jones T."/>
            <person name="Grant M."/>
            <person name="Ambacheew D."/>
            <person name="Muzemil S."/>
            <person name="Studholme D.J."/>
        </authorList>
    </citation>
    <scope>NUCLEOTIDE SEQUENCE [LARGE SCALE GENOMIC DNA]</scope>
</reference>
<name>A0A427AX65_ENSVE</name>
<feature type="compositionally biased region" description="Basic and acidic residues" evidence="1">
    <location>
        <begin position="9"/>
        <end position="21"/>
    </location>
</feature>
<proteinExistence type="predicted"/>